<evidence type="ECO:0000256" key="4">
    <source>
        <dbReference type="ARBA" id="ARBA00022605"/>
    </source>
</evidence>
<name>A0A813D920_POLGL</name>
<evidence type="ECO:0000313" key="9">
    <source>
        <dbReference type="EMBL" id="CAE8582047.1"/>
    </source>
</evidence>
<dbReference type="EC" id="5.1.1.7" evidence="3"/>
<dbReference type="SUPFAM" id="SSF54506">
    <property type="entry name" value="Diaminopimelate epimerase-like"/>
    <property type="match status" value="1"/>
</dbReference>
<comment type="caution">
    <text evidence="9">The sequence shown here is derived from an EMBL/GenBank/DDBJ whole genome shotgun (WGS) entry which is preliminary data.</text>
</comment>
<evidence type="ECO:0000256" key="6">
    <source>
        <dbReference type="ARBA" id="ARBA00023235"/>
    </source>
</evidence>
<feature type="region of interest" description="Disordered" evidence="8">
    <location>
        <begin position="52"/>
        <end position="89"/>
    </location>
</feature>
<dbReference type="GO" id="GO:0005829">
    <property type="term" value="C:cytosol"/>
    <property type="evidence" value="ECO:0007669"/>
    <property type="project" value="TreeGrafter"/>
</dbReference>
<proteinExistence type="inferred from homology"/>
<dbReference type="Pfam" id="PF01678">
    <property type="entry name" value="DAP_epimerase"/>
    <property type="match status" value="2"/>
</dbReference>
<comment type="similarity">
    <text evidence="2">Belongs to the diaminopimelate epimerase family.</text>
</comment>
<sequence length="339" mass="35786">MSEAAAWRKAALPRLSTVTSNIKGCSLGVVQSCGAVRLPFDQDLRRRAERQRFQTLRPHSRAASTCQHEQTTTTTTTRSNNNNNKEAAKSQRVLPFVKFHGCGNDYVLVDAWAQKVSNPGLVARIVSPRSTGIGSDGLILVGPATNSGADWRMRIFNADGSEAELCGNGLRCAAKFAFEAGLFQEKSMLVQTGAGVLSLELRLGARGEVEAVRVDMGPPRLAPSAVPTLLHGTGPHGAVVLGDVDAEGQTVRVTCVSMGNPHAVVFGSEEVSDAKLQSLGPKLATHSAFPEGANVHFVSRLPAGMPGIRVRSWERGSGWTQACGSGACAAAVASQLAEF</sequence>
<evidence type="ECO:0000256" key="2">
    <source>
        <dbReference type="ARBA" id="ARBA00010219"/>
    </source>
</evidence>
<dbReference type="InterPro" id="IPR001653">
    <property type="entry name" value="DAP_epimerase_DapF"/>
</dbReference>
<dbReference type="Gene3D" id="3.10.310.10">
    <property type="entry name" value="Diaminopimelate Epimerase, Chain A, domain 1"/>
    <property type="match status" value="2"/>
</dbReference>
<dbReference type="PROSITE" id="PS01326">
    <property type="entry name" value="DAP_EPIMERASE"/>
    <property type="match status" value="1"/>
</dbReference>
<protein>
    <recommendedName>
        <fullName evidence="3">diaminopimelate epimerase</fullName>
        <ecNumber evidence="3">5.1.1.7</ecNumber>
    </recommendedName>
</protein>
<feature type="non-terminal residue" evidence="9">
    <location>
        <position position="339"/>
    </location>
</feature>
<evidence type="ECO:0000256" key="3">
    <source>
        <dbReference type="ARBA" id="ARBA00013080"/>
    </source>
</evidence>
<dbReference type="AlphaFoldDB" id="A0A813D920"/>
<dbReference type="EMBL" id="CAJNNV010000272">
    <property type="protein sequence ID" value="CAE8582047.1"/>
    <property type="molecule type" value="Genomic_DNA"/>
</dbReference>
<keyword evidence="4" id="KW-0028">Amino-acid biosynthesis</keyword>
<organism evidence="9 10">
    <name type="scientific">Polarella glacialis</name>
    <name type="common">Dinoflagellate</name>
    <dbReference type="NCBI Taxonomy" id="89957"/>
    <lineage>
        <taxon>Eukaryota</taxon>
        <taxon>Sar</taxon>
        <taxon>Alveolata</taxon>
        <taxon>Dinophyceae</taxon>
        <taxon>Suessiales</taxon>
        <taxon>Suessiaceae</taxon>
        <taxon>Polarella</taxon>
    </lineage>
</organism>
<accession>A0A813D920</accession>
<evidence type="ECO:0000256" key="5">
    <source>
        <dbReference type="ARBA" id="ARBA00023154"/>
    </source>
</evidence>
<dbReference type="GO" id="GO:0009089">
    <property type="term" value="P:lysine biosynthetic process via diaminopimelate"/>
    <property type="evidence" value="ECO:0007669"/>
    <property type="project" value="UniProtKB-UniPathway"/>
</dbReference>
<dbReference type="OrthoDB" id="4768at2759"/>
<dbReference type="UniPathway" id="UPA00034">
    <property type="reaction ID" value="UER00025"/>
</dbReference>
<dbReference type="PANTHER" id="PTHR31689:SF0">
    <property type="entry name" value="DIAMINOPIMELATE EPIMERASE"/>
    <property type="match status" value="1"/>
</dbReference>
<evidence type="ECO:0000256" key="1">
    <source>
        <dbReference type="ARBA" id="ARBA00005196"/>
    </source>
</evidence>
<dbReference type="PANTHER" id="PTHR31689">
    <property type="entry name" value="DIAMINOPIMELATE EPIMERASE, CHLOROPLASTIC"/>
    <property type="match status" value="1"/>
</dbReference>
<feature type="compositionally biased region" description="Low complexity" evidence="8">
    <location>
        <begin position="71"/>
        <end position="84"/>
    </location>
</feature>
<keyword evidence="5" id="KW-0457">Lysine biosynthesis</keyword>
<dbReference type="NCBIfam" id="TIGR00652">
    <property type="entry name" value="DapF"/>
    <property type="match status" value="1"/>
</dbReference>
<dbReference type="InterPro" id="IPR018510">
    <property type="entry name" value="DAP_epimerase_AS"/>
</dbReference>
<comment type="pathway">
    <text evidence="1">Amino-acid biosynthesis; L-lysine biosynthesis via DAP pathway; DL-2,6-diaminopimelate from LL-2,6-diaminopimelate: step 1/1.</text>
</comment>
<reference evidence="9" key="1">
    <citation type="submission" date="2021-02" db="EMBL/GenBank/DDBJ databases">
        <authorList>
            <person name="Dougan E. K."/>
            <person name="Rhodes N."/>
            <person name="Thang M."/>
            <person name="Chan C."/>
        </authorList>
    </citation>
    <scope>NUCLEOTIDE SEQUENCE</scope>
</reference>
<keyword evidence="10" id="KW-1185">Reference proteome</keyword>
<keyword evidence="6" id="KW-0413">Isomerase</keyword>
<dbReference type="HAMAP" id="MF_00197">
    <property type="entry name" value="DAP_epimerase"/>
    <property type="match status" value="1"/>
</dbReference>
<gene>
    <name evidence="9" type="ORF">PGLA1383_LOCUS1052</name>
</gene>
<comment type="catalytic activity">
    <reaction evidence="7">
        <text>(2S,6S)-2,6-diaminopimelate = meso-2,6-diaminopimelate</text>
        <dbReference type="Rhea" id="RHEA:15393"/>
        <dbReference type="ChEBI" id="CHEBI:57609"/>
        <dbReference type="ChEBI" id="CHEBI:57791"/>
        <dbReference type="EC" id="5.1.1.7"/>
    </reaction>
</comment>
<dbReference type="GO" id="GO:0008837">
    <property type="term" value="F:diaminopimelate epimerase activity"/>
    <property type="evidence" value="ECO:0007669"/>
    <property type="project" value="UniProtKB-EC"/>
</dbReference>
<dbReference type="OMA" id="EIRIWER"/>
<evidence type="ECO:0000256" key="7">
    <source>
        <dbReference type="ARBA" id="ARBA00051712"/>
    </source>
</evidence>
<evidence type="ECO:0000313" key="10">
    <source>
        <dbReference type="Proteomes" id="UP000654075"/>
    </source>
</evidence>
<dbReference type="Proteomes" id="UP000654075">
    <property type="component" value="Unassembled WGS sequence"/>
</dbReference>
<evidence type="ECO:0000256" key="8">
    <source>
        <dbReference type="SAM" id="MobiDB-lite"/>
    </source>
</evidence>